<keyword evidence="2" id="KW-0812">Transmembrane</keyword>
<name>A0A212C6U3_CEREH</name>
<gene>
    <name evidence="4" type="ORF">Celaphus_00017736</name>
</gene>
<evidence type="ECO:0000313" key="5">
    <source>
        <dbReference type="Proteomes" id="UP000242450"/>
    </source>
</evidence>
<keyword evidence="5" id="KW-1185">Reference proteome</keyword>
<comment type="caution">
    <text evidence="4">The sequence shown here is derived from an EMBL/GenBank/DDBJ whole genome shotgun (WGS) entry which is preliminary data.</text>
</comment>
<keyword evidence="2" id="KW-0472">Membrane</keyword>
<evidence type="ECO:0000313" key="4">
    <source>
        <dbReference type="EMBL" id="OWK01685.1"/>
    </source>
</evidence>
<proteinExistence type="predicted"/>
<feature type="transmembrane region" description="Helical" evidence="2">
    <location>
        <begin position="164"/>
        <end position="184"/>
    </location>
</feature>
<feature type="non-terminal residue" evidence="4">
    <location>
        <position position="269"/>
    </location>
</feature>
<dbReference type="InterPro" id="IPR027272">
    <property type="entry name" value="Piezo"/>
</dbReference>
<feature type="transmembrane region" description="Helical" evidence="2">
    <location>
        <begin position="190"/>
        <end position="209"/>
    </location>
</feature>
<dbReference type="AlphaFoldDB" id="A0A212C6U3"/>
<protein>
    <recommendedName>
        <fullName evidence="3">Piezo TM1-24 domain-containing protein</fullName>
    </recommendedName>
</protein>
<evidence type="ECO:0000256" key="1">
    <source>
        <dbReference type="SAM" id="MobiDB-lite"/>
    </source>
</evidence>
<dbReference type="GO" id="GO:0016020">
    <property type="term" value="C:membrane"/>
    <property type="evidence" value="ECO:0007669"/>
    <property type="project" value="InterPro"/>
</dbReference>
<sequence length="269" mass="31596">MILPPSVNVTDLFIVDHVYVVGIAPCTDCPVFSLFLPGGLEHHLSQLADLHAAHLVLHSVVIRNWRKYAMISSSFMVVYGNLLLIPRYMWSFELPEIKKVPEILRNEGAGGARLKDDEQDVQVDSKAQEKEEEKEPKEEQQEQREEEEEEEVDEQDVMKVLGNLVVALFIKYLIYICRGMFFFISFEGKIMMYKIIHMVLCLFYVALYQVHYEWWRRILKYFWKSVVIYMMLVLIFIYTYQFENFPGLWQNMTGLKKRKLSNCSGQQGG</sequence>
<dbReference type="OrthoDB" id="303066at2759"/>
<reference evidence="4 5" key="1">
    <citation type="journal article" date="2018" name="Mol. Genet. Genomics">
        <title>The red deer Cervus elaphus genome CerEla1.0: sequencing, annotating, genes, and chromosomes.</title>
        <authorList>
            <person name="Bana N.A."/>
            <person name="Nyiri A."/>
            <person name="Nagy J."/>
            <person name="Frank K."/>
            <person name="Nagy T."/>
            <person name="Steger V."/>
            <person name="Schiller M."/>
            <person name="Lakatos P."/>
            <person name="Sugar L."/>
            <person name="Horn P."/>
            <person name="Barta E."/>
            <person name="Orosz L."/>
        </authorList>
    </citation>
    <scope>NUCLEOTIDE SEQUENCE [LARGE SCALE GENOMIC DNA]</scope>
    <source>
        <strain evidence="4">Hungarian</strain>
    </source>
</reference>
<feature type="region of interest" description="Disordered" evidence="1">
    <location>
        <begin position="113"/>
        <end position="152"/>
    </location>
</feature>
<dbReference type="Pfam" id="PF24871">
    <property type="entry name" value="Piezo_TM1-24"/>
    <property type="match status" value="1"/>
</dbReference>
<accession>A0A212C6U3</accession>
<dbReference type="GO" id="GO:0008381">
    <property type="term" value="F:mechanosensitive monoatomic ion channel activity"/>
    <property type="evidence" value="ECO:0007669"/>
    <property type="project" value="InterPro"/>
</dbReference>
<feature type="transmembrane region" description="Helical" evidence="2">
    <location>
        <begin position="221"/>
        <end position="240"/>
    </location>
</feature>
<organism evidence="4 5">
    <name type="scientific">Cervus elaphus hippelaphus</name>
    <name type="common">European red deer</name>
    <dbReference type="NCBI Taxonomy" id="46360"/>
    <lineage>
        <taxon>Eukaryota</taxon>
        <taxon>Metazoa</taxon>
        <taxon>Chordata</taxon>
        <taxon>Craniata</taxon>
        <taxon>Vertebrata</taxon>
        <taxon>Euteleostomi</taxon>
        <taxon>Mammalia</taxon>
        <taxon>Eutheria</taxon>
        <taxon>Laurasiatheria</taxon>
        <taxon>Artiodactyla</taxon>
        <taxon>Ruminantia</taxon>
        <taxon>Pecora</taxon>
        <taxon>Cervidae</taxon>
        <taxon>Cervinae</taxon>
        <taxon>Cervus</taxon>
    </lineage>
</organism>
<dbReference type="InterPro" id="IPR056769">
    <property type="entry name" value="Piezo_TM1-24"/>
</dbReference>
<keyword evidence="2" id="KW-1133">Transmembrane helix</keyword>
<feature type="transmembrane region" description="Helical" evidence="2">
    <location>
        <begin position="68"/>
        <end position="90"/>
    </location>
</feature>
<evidence type="ECO:0000259" key="3">
    <source>
        <dbReference type="Pfam" id="PF24871"/>
    </source>
</evidence>
<dbReference type="EMBL" id="MKHE01000027">
    <property type="protein sequence ID" value="OWK01685.1"/>
    <property type="molecule type" value="Genomic_DNA"/>
</dbReference>
<dbReference type="Proteomes" id="UP000242450">
    <property type="component" value="Chromosome 27"/>
</dbReference>
<dbReference type="PANTHER" id="PTHR47049:SF6">
    <property type="entry name" value="PIEZO-TYPE MECHANOSENSITIVE ION CHANNEL COMPONENT"/>
    <property type="match status" value="1"/>
</dbReference>
<evidence type="ECO:0000256" key="2">
    <source>
        <dbReference type="SAM" id="Phobius"/>
    </source>
</evidence>
<feature type="compositionally biased region" description="Basic and acidic residues" evidence="1">
    <location>
        <begin position="126"/>
        <end position="143"/>
    </location>
</feature>
<feature type="domain" description="Piezo TM1-24" evidence="3">
    <location>
        <begin position="61"/>
        <end position="261"/>
    </location>
</feature>
<dbReference type="PANTHER" id="PTHR47049">
    <property type="entry name" value="PIEZO-TYPE MECHANOSENSITIVE ION CHANNEL HOMOLOG"/>
    <property type="match status" value="1"/>
</dbReference>